<feature type="transmembrane region" description="Helical" evidence="6">
    <location>
        <begin position="184"/>
        <end position="204"/>
    </location>
</feature>
<comment type="caution">
    <text evidence="7">The sequence shown here is derived from an EMBL/GenBank/DDBJ whole genome shotgun (WGS) entry which is preliminary data.</text>
</comment>
<dbReference type="Proteomes" id="UP001144096">
    <property type="component" value="Unassembled WGS sequence"/>
</dbReference>
<dbReference type="GO" id="GO:0022857">
    <property type="term" value="F:transmembrane transporter activity"/>
    <property type="evidence" value="ECO:0007669"/>
    <property type="project" value="InterPro"/>
</dbReference>
<dbReference type="CDD" id="cd06173">
    <property type="entry name" value="MFS_MefA_like"/>
    <property type="match status" value="1"/>
</dbReference>
<dbReference type="RefSeq" id="WP_257922339.1">
    <property type="nucleotide sequence ID" value="NZ_JAMXQV010000012.1"/>
</dbReference>
<feature type="transmembrane region" description="Helical" evidence="6">
    <location>
        <begin position="395"/>
        <end position="414"/>
    </location>
</feature>
<keyword evidence="2" id="KW-1003">Cell membrane</keyword>
<dbReference type="PANTHER" id="PTHR23513:SF6">
    <property type="entry name" value="MAJOR FACILITATOR SUPERFAMILY ASSOCIATED DOMAIN-CONTAINING PROTEIN"/>
    <property type="match status" value="1"/>
</dbReference>
<dbReference type="EMBL" id="JAMXQV010000012">
    <property type="protein sequence ID" value="MCR6485757.1"/>
    <property type="molecule type" value="Genomic_DNA"/>
</dbReference>
<dbReference type="InterPro" id="IPR011701">
    <property type="entry name" value="MFS"/>
</dbReference>
<feature type="transmembrane region" description="Helical" evidence="6">
    <location>
        <begin position="242"/>
        <end position="262"/>
    </location>
</feature>
<evidence type="ECO:0000256" key="1">
    <source>
        <dbReference type="ARBA" id="ARBA00004651"/>
    </source>
</evidence>
<keyword evidence="5 6" id="KW-0472">Membrane</keyword>
<feature type="transmembrane region" description="Helical" evidence="6">
    <location>
        <begin position="268"/>
        <end position="292"/>
    </location>
</feature>
<evidence type="ECO:0000256" key="4">
    <source>
        <dbReference type="ARBA" id="ARBA00022989"/>
    </source>
</evidence>
<evidence type="ECO:0000256" key="6">
    <source>
        <dbReference type="SAM" id="Phobius"/>
    </source>
</evidence>
<keyword evidence="8" id="KW-1185">Reference proteome</keyword>
<name>A0A9X2NDG9_9PSEU</name>
<feature type="transmembrane region" description="Helical" evidence="6">
    <location>
        <begin position="120"/>
        <end position="147"/>
    </location>
</feature>
<dbReference type="Pfam" id="PF07690">
    <property type="entry name" value="MFS_1"/>
    <property type="match status" value="1"/>
</dbReference>
<protein>
    <submittedName>
        <fullName evidence="7">MFS transporter</fullName>
    </submittedName>
</protein>
<gene>
    <name evidence="7" type="ORF">M8542_23310</name>
</gene>
<dbReference type="AlphaFoldDB" id="A0A9X2NDG9"/>
<evidence type="ECO:0000313" key="7">
    <source>
        <dbReference type="EMBL" id="MCR6485757.1"/>
    </source>
</evidence>
<organism evidence="7 8">
    <name type="scientific">Amycolatopsis iheyensis</name>
    <dbReference type="NCBI Taxonomy" id="2945988"/>
    <lineage>
        <taxon>Bacteria</taxon>
        <taxon>Bacillati</taxon>
        <taxon>Actinomycetota</taxon>
        <taxon>Actinomycetes</taxon>
        <taxon>Pseudonocardiales</taxon>
        <taxon>Pseudonocardiaceae</taxon>
        <taxon>Amycolatopsis</taxon>
    </lineage>
</organism>
<feature type="transmembrane region" description="Helical" evidence="6">
    <location>
        <begin position="369"/>
        <end position="389"/>
    </location>
</feature>
<reference evidence="7" key="1">
    <citation type="submission" date="2022-06" db="EMBL/GenBank/DDBJ databases">
        <title>Amycolatopsis iheyaensis sp. nov., a new species of the genus Amycolatopsis isolated from soil in Iheya island, Japan.</title>
        <authorList>
            <person name="Ngamcharungchit C."/>
            <person name="Kanto H."/>
            <person name="Take A."/>
            <person name="Intra B."/>
            <person name="Matsumoto A."/>
            <person name="Panbangred W."/>
            <person name="Inahashi Y."/>
        </authorList>
    </citation>
    <scope>NUCLEOTIDE SEQUENCE</scope>
    <source>
        <strain evidence="7">OK19-0408</strain>
    </source>
</reference>
<accession>A0A9X2NDG9</accession>
<evidence type="ECO:0000313" key="8">
    <source>
        <dbReference type="Proteomes" id="UP001144096"/>
    </source>
</evidence>
<dbReference type="InterPro" id="IPR036259">
    <property type="entry name" value="MFS_trans_sf"/>
</dbReference>
<dbReference type="GO" id="GO:0005886">
    <property type="term" value="C:plasma membrane"/>
    <property type="evidence" value="ECO:0007669"/>
    <property type="project" value="UniProtKB-SubCell"/>
</dbReference>
<evidence type="ECO:0000256" key="5">
    <source>
        <dbReference type="ARBA" id="ARBA00023136"/>
    </source>
</evidence>
<dbReference type="Gene3D" id="1.20.1250.20">
    <property type="entry name" value="MFS general substrate transporter like domains"/>
    <property type="match status" value="1"/>
</dbReference>
<dbReference type="PANTHER" id="PTHR23513">
    <property type="entry name" value="INTEGRAL MEMBRANE EFFLUX PROTEIN-RELATED"/>
    <property type="match status" value="1"/>
</dbReference>
<feature type="transmembrane region" description="Helical" evidence="6">
    <location>
        <begin position="304"/>
        <end position="322"/>
    </location>
</feature>
<comment type="subcellular location">
    <subcellularLocation>
        <location evidence="1">Cell membrane</location>
        <topology evidence="1">Multi-pass membrane protein</topology>
    </subcellularLocation>
</comment>
<keyword evidence="3 6" id="KW-0812">Transmembrane</keyword>
<keyword evidence="4 6" id="KW-1133">Transmembrane helix</keyword>
<feature type="transmembrane region" description="Helical" evidence="6">
    <location>
        <begin position="36"/>
        <end position="58"/>
    </location>
</feature>
<evidence type="ECO:0000256" key="2">
    <source>
        <dbReference type="ARBA" id="ARBA00022475"/>
    </source>
</evidence>
<feature type="transmembrane region" description="Helical" evidence="6">
    <location>
        <begin position="64"/>
        <end position="85"/>
    </location>
</feature>
<sequence>MSSELTELDAPRPEDRAPKTLWRQPDFLKLWAGQSLSLIGSEVTVVALPLVAVAVLHATTAQMGVLTALGRAPYILILFVGVWVDRVRRRPLLAGSDLGRALLLASVPIAYFGGQLGMGWLFVVMLLVGFLTVIFDVAWAAYLPFLVDRRNLAEGNSKLQLSMSTAEVAGPGLTAILLRWLSAATVVLVDVVSFLVSAVLLVLIRKPEEPPSRNTEKQPGVLRSIRSGLRLVWTEPLLRPTLLSTAFFMFFVPGIQALYFVFTYRELHLSASTIAVVLTLAGPGAIVGSILAPRLIKKIGLGRMCVIAALGGNTSYLLVPLAGGPPWLAVGMLGAAQVLFGFTMPLGGISVTTIRQAITPDDMQGRVAATFRAFGLGLAPFGALAAGFAGDVIGLRTTILVGAVGVLVPIFFLLRSPLPKVRGEEDLVKVGS</sequence>
<proteinExistence type="predicted"/>
<feature type="transmembrane region" description="Helical" evidence="6">
    <location>
        <begin position="328"/>
        <end position="349"/>
    </location>
</feature>
<evidence type="ECO:0000256" key="3">
    <source>
        <dbReference type="ARBA" id="ARBA00022692"/>
    </source>
</evidence>
<dbReference type="SUPFAM" id="SSF103473">
    <property type="entry name" value="MFS general substrate transporter"/>
    <property type="match status" value="1"/>
</dbReference>